<dbReference type="EMBL" id="WBJY01000004">
    <property type="protein sequence ID" value="KAB1646667.1"/>
    <property type="molecule type" value="Genomic_DNA"/>
</dbReference>
<gene>
    <name evidence="2" type="ORF">F8O04_13000</name>
</gene>
<reference evidence="2 3" key="1">
    <citation type="submission" date="2019-09" db="EMBL/GenBank/DDBJ databases">
        <title>Phylogeny of genus Pseudoclavibacter and closely related genus.</title>
        <authorList>
            <person name="Li Y."/>
        </authorList>
    </citation>
    <scope>NUCLEOTIDE SEQUENCE [LARGE SCALE GENOMIC DNA]</scope>
    <source>
        <strain evidence="2 3">EGI 60007</strain>
    </source>
</reference>
<accession>A0A6H9WA40</accession>
<sequence length="180" mass="19186">MDARALGTGDDRRRGPAEDRLRRHHEVCGGVGAELDPWLGELAYPPLHADVADEGREPKQLGGRERRHGPRPLPDATRVDAEHGGKAVGSDALVRGALGPEYLDAEHRGSGDGRVGGAPVREVDAGLGRADGLMQREGCVGVQERGVVDECLHVRHGVRSPPGAAGRSCPMERQPDTRRA</sequence>
<evidence type="ECO:0000313" key="3">
    <source>
        <dbReference type="Proteomes" id="UP000431744"/>
    </source>
</evidence>
<dbReference type="Proteomes" id="UP000431744">
    <property type="component" value="Unassembled WGS sequence"/>
</dbReference>
<feature type="compositionally biased region" description="Basic and acidic residues" evidence="1">
    <location>
        <begin position="1"/>
        <end position="21"/>
    </location>
</feature>
<proteinExistence type="predicted"/>
<feature type="region of interest" description="Disordered" evidence="1">
    <location>
        <begin position="157"/>
        <end position="180"/>
    </location>
</feature>
<comment type="caution">
    <text evidence="2">The sequence shown here is derived from an EMBL/GenBank/DDBJ whole genome shotgun (WGS) entry which is preliminary data.</text>
</comment>
<feature type="region of interest" description="Disordered" evidence="1">
    <location>
        <begin position="49"/>
        <end position="93"/>
    </location>
</feature>
<keyword evidence="3" id="KW-1185">Reference proteome</keyword>
<evidence type="ECO:0000313" key="2">
    <source>
        <dbReference type="EMBL" id="KAB1646667.1"/>
    </source>
</evidence>
<dbReference type="AlphaFoldDB" id="A0A6H9WA40"/>
<evidence type="ECO:0000256" key="1">
    <source>
        <dbReference type="SAM" id="MobiDB-lite"/>
    </source>
</evidence>
<feature type="compositionally biased region" description="Basic and acidic residues" evidence="1">
    <location>
        <begin position="50"/>
        <end position="64"/>
    </location>
</feature>
<feature type="region of interest" description="Disordered" evidence="1">
    <location>
        <begin position="1"/>
        <end position="24"/>
    </location>
</feature>
<name>A0A6H9WA40_9MICO</name>
<organism evidence="2 3">
    <name type="scientific">Pseudoclavibacter endophyticus</name>
    <dbReference type="NCBI Taxonomy" id="1778590"/>
    <lineage>
        <taxon>Bacteria</taxon>
        <taxon>Bacillati</taxon>
        <taxon>Actinomycetota</taxon>
        <taxon>Actinomycetes</taxon>
        <taxon>Micrococcales</taxon>
        <taxon>Microbacteriaceae</taxon>
        <taxon>Pseudoclavibacter</taxon>
    </lineage>
</organism>
<protein>
    <submittedName>
        <fullName evidence="2">Uncharacterized protein</fullName>
    </submittedName>
</protein>